<name>A0AAU9XTD4_9CNID</name>
<dbReference type="PANTHER" id="PTHR31751">
    <property type="entry name" value="SI:CH211-108C17.2-RELATED-RELATED"/>
    <property type="match status" value="1"/>
</dbReference>
<dbReference type="EMBL" id="CALNXJ010000066">
    <property type="protein sequence ID" value="CAH3158083.1"/>
    <property type="molecule type" value="Genomic_DNA"/>
</dbReference>
<reference evidence="1 2" key="1">
    <citation type="submission" date="2022-05" db="EMBL/GenBank/DDBJ databases">
        <authorList>
            <consortium name="Genoscope - CEA"/>
            <person name="William W."/>
        </authorList>
    </citation>
    <scope>NUCLEOTIDE SEQUENCE [LARGE SCALE GENOMIC DNA]</scope>
</reference>
<sequence>MNNHKYSWQSQPMLEGMAAGNLLLSSSILLSGSTFTKVASLADILNLKIFREKTFFNIQNKYLLPECSHQPIPPAIARTKRWLRPGSSAHNALKEVVFAKNLLKDIQQLTLCCHTGNL</sequence>
<evidence type="ECO:0000313" key="1">
    <source>
        <dbReference type="EMBL" id="CAH3158083.1"/>
    </source>
</evidence>
<evidence type="ECO:0000313" key="2">
    <source>
        <dbReference type="Proteomes" id="UP001159428"/>
    </source>
</evidence>
<comment type="caution">
    <text evidence="1">The sequence shown here is derived from an EMBL/GenBank/DDBJ whole genome shotgun (WGS) entry which is preliminary data.</text>
</comment>
<dbReference type="AlphaFoldDB" id="A0AAU9XTD4"/>
<dbReference type="Proteomes" id="UP001159428">
    <property type="component" value="Unassembled WGS sequence"/>
</dbReference>
<protein>
    <submittedName>
        <fullName evidence="1">Uncharacterized protein</fullName>
    </submittedName>
</protein>
<dbReference type="PANTHER" id="PTHR31751:SF42">
    <property type="entry name" value="PROTEIN CBG10204"/>
    <property type="match status" value="1"/>
</dbReference>
<organism evidence="1 2">
    <name type="scientific">Pocillopora meandrina</name>
    <dbReference type="NCBI Taxonomy" id="46732"/>
    <lineage>
        <taxon>Eukaryota</taxon>
        <taxon>Metazoa</taxon>
        <taxon>Cnidaria</taxon>
        <taxon>Anthozoa</taxon>
        <taxon>Hexacorallia</taxon>
        <taxon>Scleractinia</taxon>
        <taxon>Astrocoeniina</taxon>
        <taxon>Pocilloporidae</taxon>
        <taxon>Pocillopora</taxon>
    </lineage>
</organism>
<proteinExistence type="predicted"/>
<gene>
    <name evidence="1" type="ORF">PMEA_00030271</name>
</gene>
<accession>A0AAU9XTD4</accession>
<keyword evidence="2" id="KW-1185">Reference proteome</keyword>